<sequence>MTAPEDVFIDQLKVQGYSLYAVASLFVIVCEHLKAGLEKLAY</sequence>
<evidence type="ECO:0000313" key="1">
    <source>
        <dbReference type="EMBL" id="ELQ36710.1"/>
    </source>
</evidence>
<reference evidence="1" key="1">
    <citation type="journal article" date="2012" name="PLoS Genet.">
        <title>Comparative analysis of the genomes of two field isolates of the rice blast fungus Magnaporthe oryzae.</title>
        <authorList>
            <person name="Xue M."/>
            <person name="Yang J."/>
            <person name="Li Z."/>
            <person name="Hu S."/>
            <person name="Yao N."/>
            <person name="Dean R.A."/>
            <person name="Zhao W."/>
            <person name="Shen M."/>
            <person name="Zhang H."/>
            <person name="Li C."/>
            <person name="Liu L."/>
            <person name="Cao L."/>
            <person name="Xu X."/>
            <person name="Xing Y."/>
            <person name="Hsiang T."/>
            <person name="Zhang Z."/>
            <person name="Xu J.R."/>
            <person name="Peng Y.L."/>
        </authorList>
    </citation>
    <scope>NUCLEOTIDE SEQUENCE</scope>
    <source>
        <strain evidence="1">Y34</strain>
    </source>
</reference>
<dbReference type="AlphaFoldDB" id="A0AA97NUP5"/>
<organism evidence="1">
    <name type="scientific">Pyricularia oryzae (strain Y34)</name>
    <name type="common">Rice blast fungus</name>
    <name type="synonym">Magnaporthe oryzae</name>
    <dbReference type="NCBI Taxonomy" id="1143189"/>
    <lineage>
        <taxon>Eukaryota</taxon>
        <taxon>Fungi</taxon>
        <taxon>Dikarya</taxon>
        <taxon>Ascomycota</taxon>
        <taxon>Pezizomycotina</taxon>
        <taxon>Sordariomycetes</taxon>
        <taxon>Sordariomycetidae</taxon>
        <taxon>Magnaporthales</taxon>
        <taxon>Pyriculariaceae</taxon>
        <taxon>Pyricularia</taxon>
    </lineage>
</organism>
<dbReference type="EMBL" id="JH793778">
    <property type="protein sequence ID" value="ELQ36710.1"/>
    <property type="molecule type" value="Genomic_DNA"/>
</dbReference>
<proteinExistence type="predicted"/>
<accession>A0AA97NUP5</accession>
<gene>
    <name evidence="1" type="ORF">OOU_Y34scaffold00643g1</name>
</gene>
<name>A0AA97NUP5_PYRO3</name>
<dbReference type="Proteomes" id="UP000011086">
    <property type="component" value="Unassembled WGS sequence"/>
</dbReference>
<protein>
    <submittedName>
        <fullName evidence="1">Uncharacterized protein</fullName>
    </submittedName>
</protein>